<name>A0A5N5SQN4_9CRUS</name>
<feature type="domain" description="C2H2-type" evidence="10">
    <location>
        <begin position="113"/>
        <end position="140"/>
    </location>
</feature>
<comment type="subcellular location">
    <subcellularLocation>
        <location evidence="1">Nucleus</location>
    </subcellularLocation>
</comment>
<feature type="domain" description="C2H2-type" evidence="10">
    <location>
        <begin position="85"/>
        <end position="112"/>
    </location>
</feature>
<evidence type="ECO:0000256" key="2">
    <source>
        <dbReference type="ARBA" id="ARBA00022723"/>
    </source>
</evidence>
<dbReference type="PANTHER" id="PTHR24394">
    <property type="entry name" value="ZINC FINGER PROTEIN"/>
    <property type="match status" value="1"/>
</dbReference>
<dbReference type="EMBL" id="SEYY01021608">
    <property type="protein sequence ID" value="KAB7496222.1"/>
    <property type="molecule type" value="Genomic_DNA"/>
</dbReference>
<dbReference type="GO" id="GO:0008270">
    <property type="term" value="F:zinc ion binding"/>
    <property type="evidence" value="ECO:0007669"/>
    <property type="project" value="UniProtKB-KW"/>
</dbReference>
<dbReference type="Gene3D" id="3.30.160.60">
    <property type="entry name" value="Classic Zinc Finger"/>
    <property type="match status" value="4"/>
</dbReference>
<protein>
    <submittedName>
        <fullName evidence="11">Zinc finger and BTB domain-containing protein 2</fullName>
    </submittedName>
</protein>
<accession>A0A5N5SQN4</accession>
<keyword evidence="2" id="KW-0479">Metal-binding</keyword>
<feature type="domain" description="C2H2-type" evidence="10">
    <location>
        <begin position="9"/>
        <end position="36"/>
    </location>
</feature>
<keyword evidence="8" id="KW-0539">Nucleus</keyword>
<dbReference type="Pfam" id="PF13912">
    <property type="entry name" value="zf-C2H2_6"/>
    <property type="match status" value="1"/>
</dbReference>
<dbReference type="AlphaFoldDB" id="A0A5N5SQN4"/>
<evidence type="ECO:0000256" key="7">
    <source>
        <dbReference type="ARBA" id="ARBA00023163"/>
    </source>
</evidence>
<proteinExistence type="predicted"/>
<evidence type="ECO:0000313" key="11">
    <source>
        <dbReference type="EMBL" id="KAB7496222.1"/>
    </source>
</evidence>
<gene>
    <name evidence="11" type="primary">ZBTB2</name>
    <name evidence="11" type="ORF">Anas_01320</name>
</gene>
<dbReference type="GO" id="GO:0005634">
    <property type="term" value="C:nucleus"/>
    <property type="evidence" value="ECO:0007669"/>
    <property type="project" value="UniProtKB-SubCell"/>
</dbReference>
<dbReference type="Proteomes" id="UP000326759">
    <property type="component" value="Unassembled WGS sequence"/>
</dbReference>
<dbReference type="SUPFAM" id="SSF57667">
    <property type="entry name" value="beta-beta-alpha zinc fingers"/>
    <property type="match status" value="2"/>
</dbReference>
<evidence type="ECO:0000313" key="12">
    <source>
        <dbReference type="Proteomes" id="UP000326759"/>
    </source>
</evidence>
<dbReference type="InterPro" id="IPR013087">
    <property type="entry name" value="Znf_C2H2_type"/>
</dbReference>
<keyword evidence="12" id="KW-1185">Reference proteome</keyword>
<evidence type="ECO:0000256" key="3">
    <source>
        <dbReference type="ARBA" id="ARBA00022737"/>
    </source>
</evidence>
<evidence type="ECO:0000256" key="1">
    <source>
        <dbReference type="ARBA" id="ARBA00004123"/>
    </source>
</evidence>
<keyword evidence="5" id="KW-0862">Zinc</keyword>
<dbReference type="FunFam" id="3.30.160.60:FF:000446">
    <property type="entry name" value="Zinc finger protein"/>
    <property type="match status" value="1"/>
</dbReference>
<dbReference type="FunFam" id="3.30.160.60:FF:000012">
    <property type="entry name" value="RB-associated KRAB zinc finger protein-like"/>
    <property type="match status" value="1"/>
</dbReference>
<evidence type="ECO:0000256" key="5">
    <source>
        <dbReference type="ARBA" id="ARBA00022833"/>
    </source>
</evidence>
<dbReference type="PANTHER" id="PTHR24394:SF29">
    <property type="entry name" value="MYONEURIN"/>
    <property type="match status" value="1"/>
</dbReference>
<reference evidence="11 12" key="1">
    <citation type="journal article" date="2019" name="PLoS Biol.">
        <title>Sex chromosomes control vertical transmission of feminizing Wolbachia symbionts in an isopod.</title>
        <authorList>
            <person name="Becking T."/>
            <person name="Chebbi M.A."/>
            <person name="Giraud I."/>
            <person name="Moumen B."/>
            <person name="Laverre T."/>
            <person name="Caubet Y."/>
            <person name="Peccoud J."/>
            <person name="Gilbert C."/>
            <person name="Cordaux R."/>
        </authorList>
    </citation>
    <scope>NUCLEOTIDE SEQUENCE [LARGE SCALE GENOMIC DNA]</scope>
    <source>
        <strain evidence="11">ANa2</strain>
        <tissue evidence="11">Whole body excluding digestive tract and cuticle</tissue>
    </source>
</reference>
<keyword evidence="6" id="KW-0805">Transcription regulation</keyword>
<dbReference type="Pfam" id="PF00096">
    <property type="entry name" value="zf-C2H2"/>
    <property type="match status" value="3"/>
</dbReference>
<dbReference type="PROSITE" id="PS00028">
    <property type="entry name" value="ZINC_FINGER_C2H2_1"/>
    <property type="match status" value="4"/>
</dbReference>
<keyword evidence="7" id="KW-0804">Transcription</keyword>
<dbReference type="OrthoDB" id="6330646at2759"/>
<organism evidence="11 12">
    <name type="scientific">Armadillidium nasatum</name>
    <dbReference type="NCBI Taxonomy" id="96803"/>
    <lineage>
        <taxon>Eukaryota</taxon>
        <taxon>Metazoa</taxon>
        <taxon>Ecdysozoa</taxon>
        <taxon>Arthropoda</taxon>
        <taxon>Crustacea</taxon>
        <taxon>Multicrustacea</taxon>
        <taxon>Malacostraca</taxon>
        <taxon>Eumalacostraca</taxon>
        <taxon>Peracarida</taxon>
        <taxon>Isopoda</taxon>
        <taxon>Oniscidea</taxon>
        <taxon>Crinocheta</taxon>
        <taxon>Armadillidiidae</taxon>
        <taxon>Armadillidium</taxon>
    </lineage>
</organism>
<evidence type="ECO:0000256" key="9">
    <source>
        <dbReference type="PROSITE-ProRule" id="PRU00042"/>
    </source>
</evidence>
<evidence type="ECO:0000256" key="4">
    <source>
        <dbReference type="ARBA" id="ARBA00022771"/>
    </source>
</evidence>
<comment type="caution">
    <text evidence="11">The sequence shown here is derived from an EMBL/GenBank/DDBJ whole genome shotgun (WGS) entry which is preliminary data.</text>
</comment>
<keyword evidence="3" id="KW-0677">Repeat</keyword>
<evidence type="ECO:0000259" key="10">
    <source>
        <dbReference type="PROSITE" id="PS50157"/>
    </source>
</evidence>
<feature type="domain" description="C2H2-type" evidence="10">
    <location>
        <begin position="37"/>
        <end position="68"/>
    </location>
</feature>
<dbReference type="GO" id="GO:0000981">
    <property type="term" value="F:DNA-binding transcription factor activity, RNA polymerase II-specific"/>
    <property type="evidence" value="ECO:0007669"/>
    <property type="project" value="TreeGrafter"/>
</dbReference>
<evidence type="ECO:0000256" key="6">
    <source>
        <dbReference type="ARBA" id="ARBA00023015"/>
    </source>
</evidence>
<sequence>MAHKGLKPEECEICGRQFPTKGLLGSHKRCHFMEKVFTCDICDKDFYRVVTLKKHLKYYHGFHTYGKGVANFDDKSKSNKDNKPFKCNECDMTFTNNGKFLIHQKKHQSLQQFKCNICGMTFAKSYTLEVHQQMHSTDSTSLTHSNQTITSTVTVPIVTLPVVNSIPTFESSDCKESMQNYHNIPTSLAISPNDGVNLVKIVSLRPIEDSDRKNEASFDPLAMATAAAHLGPSEVTENFTLFDQPTYTYYIPTQMTTTITETE</sequence>
<dbReference type="SMART" id="SM00355">
    <property type="entry name" value="ZnF_C2H2"/>
    <property type="match status" value="4"/>
</dbReference>
<evidence type="ECO:0000256" key="8">
    <source>
        <dbReference type="ARBA" id="ARBA00023242"/>
    </source>
</evidence>
<keyword evidence="4 9" id="KW-0863">Zinc-finger</keyword>
<dbReference type="InterPro" id="IPR036236">
    <property type="entry name" value="Znf_C2H2_sf"/>
</dbReference>
<dbReference type="PROSITE" id="PS50157">
    <property type="entry name" value="ZINC_FINGER_C2H2_2"/>
    <property type="match status" value="4"/>
</dbReference>